<comment type="caution">
    <text evidence="6">The sequence shown here is derived from an EMBL/GenBank/DDBJ whole genome shotgun (WGS) entry which is preliminary data.</text>
</comment>
<dbReference type="GO" id="GO:0005102">
    <property type="term" value="F:signaling receptor binding"/>
    <property type="evidence" value="ECO:0007669"/>
    <property type="project" value="TreeGrafter"/>
</dbReference>
<dbReference type="RefSeq" id="XP_044555555.1">
    <property type="nucleotide sequence ID" value="XM_044697136.1"/>
</dbReference>
<dbReference type="PROSITE" id="PS50026">
    <property type="entry name" value="EGF_3"/>
    <property type="match status" value="3"/>
</dbReference>
<dbReference type="InterPro" id="IPR000742">
    <property type="entry name" value="EGF"/>
</dbReference>
<dbReference type="InterPro" id="IPR013111">
    <property type="entry name" value="EGF_extracell"/>
</dbReference>
<reference evidence="6 7" key="1">
    <citation type="journal article" date="2018" name="BMC Genomics">
        <title>The genome of Naegleria lovaniensis, the basis for a comparative approach to unravel pathogenicity factors of the human pathogenic amoeba N. fowleri.</title>
        <authorList>
            <person name="Liechti N."/>
            <person name="Schurch N."/>
            <person name="Bruggmann R."/>
            <person name="Wittwer M."/>
        </authorList>
    </citation>
    <scope>NUCLEOTIDE SEQUENCE [LARGE SCALE GENOMIC DNA]</scope>
    <source>
        <strain evidence="6 7">ATCC 30569</strain>
    </source>
</reference>
<evidence type="ECO:0000256" key="2">
    <source>
        <dbReference type="ARBA" id="ARBA00023157"/>
    </source>
</evidence>
<dbReference type="AlphaFoldDB" id="A0AA88H4L7"/>
<dbReference type="Gene3D" id="2.10.25.10">
    <property type="entry name" value="Laminin"/>
    <property type="match status" value="4"/>
</dbReference>
<gene>
    <name evidence="6" type="ORF">C9374_007192</name>
</gene>
<dbReference type="PROSITE" id="PS00022">
    <property type="entry name" value="EGF_1"/>
    <property type="match status" value="3"/>
</dbReference>
<dbReference type="GO" id="GO:0005576">
    <property type="term" value="C:extracellular region"/>
    <property type="evidence" value="ECO:0007669"/>
    <property type="project" value="TreeGrafter"/>
</dbReference>
<organism evidence="6 7">
    <name type="scientific">Naegleria lovaniensis</name>
    <name type="common">Amoeba</name>
    <dbReference type="NCBI Taxonomy" id="51637"/>
    <lineage>
        <taxon>Eukaryota</taxon>
        <taxon>Discoba</taxon>
        <taxon>Heterolobosea</taxon>
        <taxon>Tetramitia</taxon>
        <taxon>Eutetramitia</taxon>
        <taxon>Vahlkampfiidae</taxon>
        <taxon>Naegleria</taxon>
    </lineage>
</organism>
<keyword evidence="7" id="KW-1185">Reference proteome</keyword>
<evidence type="ECO:0000259" key="5">
    <source>
        <dbReference type="PROSITE" id="PS50026"/>
    </source>
</evidence>
<dbReference type="PROSITE" id="PS01186">
    <property type="entry name" value="EGF_2"/>
    <property type="match status" value="1"/>
</dbReference>
<comment type="caution">
    <text evidence="3">Lacks conserved residue(s) required for the propagation of feature annotation.</text>
</comment>
<feature type="domain" description="EGF-like" evidence="5">
    <location>
        <begin position="668"/>
        <end position="707"/>
    </location>
</feature>
<evidence type="ECO:0000256" key="1">
    <source>
        <dbReference type="ARBA" id="ARBA00022729"/>
    </source>
</evidence>
<dbReference type="InterPro" id="IPR050969">
    <property type="entry name" value="Dev_Signal_Modulators"/>
</dbReference>
<evidence type="ECO:0000313" key="7">
    <source>
        <dbReference type="Proteomes" id="UP000816034"/>
    </source>
</evidence>
<feature type="transmembrane region" description="Helical" evidence="4">
    <location>
        <begin position="28"/>
        <end position="47"/>
    </location>
</feature>
<evidence type="ECO:0000256" key="3">
    <source>
        <dbReference type="PROSITE-ProRule" id="PRU00076"/>
    </source>
</evidence>
<evidence type="ECO:0000256" key="4">
    <source>
        <dbReference type="SAM" id="Phobius"/>
    </source>
</evidence>
<name>A0AA88H4L7_NAELO</name>
<keyword evidence="4" id="KW-0472">Membrane</keyword>
<feature type="disulfide bond" evidence="3">
    <location>
        <begin position="620"/>
        <end position="629"/>
    </location>
</feature>
<sequence>MKKREGGHCPTTTTTKTTNLMNVNVQPVVISSLFLFVILFATIPRIITATHEPNNEIILTDNNNNNNTTQTDITTQLIEYTLDVNISTVIPTFSFANYSMNDTHWRENSTLPDGRSGSGSGSGNGIVEPLASTSCYCGYCSCNGNTCPLPVYYFTQLVGTNCPSNKIPTIGYLSIDSTSTSDGFKYYIVDEANRHLAIGRQPFSYLTITKSMPSSSGVTCAHDSSQTMRIPMQGIYVVAESTNWIFNTNLRYYIDVGCAVPPYSVINTQFVYSGQRVYQHTEVKVSVKFFTVYNDIDTWQQGTVTNLENAFSFNVANGEGYQTFFPSTLGSATYNLRYNPNNVFGAYAQNFGPYTPFTVYKIATRAQLFPKGSSTLQVNLPLTTNFQVDYEIFDNDNTITPEIQPNKIYVLFYNNNMQLISSNDMSCATPSSTYGIGTLNCQLSGSAVFAGRVNMMVYYLGRSEQIGSTPLDIVVKCNGTLSNNPAVCNGNGVCSQFDVCVCSSNYGGRFCEIPKCAGMLSTNPQVCSGHGTCIGKSVGCVCHENWGGLNCEIPKCNGTLSSDPTVCNSRGSCHGVDLCQCMTSWVGQFCDIPICNGTLATDPSVCNARGSCENVDTCQCIPSWTGPFCEIPKCNGTLATDPSVCNGKGACTSAEQCECVNYGGQYCDIQMCGGILATDPHVCTGRGQCLDVNTCQCDPGYIGDNCQKLECTFNQENVDGNVVSIHAPTPTIISTSTLDGIYFSVSFSHDQTVPYQHLMFIGNSHFSLSNCSVSGDHSLTLTSIPKTRTMCLAHYNTTYLKLSEIIAHPLVTKQHMLDEEQNEILKLTMPLTLQYFDATGQAKDGICSSFEFKTTETIYVKTTSLIDNQFLEYSPLHPYSAVLYSSQTTTIEGVLNVNFILVTTNLTLK</sequence>
<protein>
    <recommendedName>
        <fullName evidence="5">EGF-like domain-containing protein</fullName>
    </recommendedName>
</protein>
<dbReference type="PANTHER" id="PTHR14949">
    <property type="entry name" value="EGF-LIKE-DOMAIN, MULTIPLE 7, 8"/>
    <property type="match status" value="1"/>
</dbReference>
<dbReference type="PANTHER" id="PTHR14949:SF54">
    <property type="entry name" value="VWFD DOMAIN-CONTAINING PROTEIN"/>
    <property type="match status" value="1"/>
</dbReference>
<dbReference type="Proteomes" id="UP000816034">
    <property type="component" value="Unassembled WGS sequence"/>
</dbReference>
<dbReference type="EMBL" id="PYSW02000002">
    <property type="protein sequence ID" value="KAG2393661.1"/>
    <property type="molecule type" value="Genomic_DNA"/>
</dbReference>
<evidence type="ECO:0000313" key="6">
    <source>
        <dbReference type="EMBL" id="KAG2393661.1"/>
    </source>
</evidence>
<keyword evidence="4" id="KW-0812">Transmembrane</keyword>
<dbReference type="SMART" id="SM00181">
    <property type="entry name" value="EGF"/>
    <property type="match status" value="5"/>
</dbReference>
<keyword evidence="3" id="KW-0245">EGF-like domain</keyword>
<feature type="disulfide bond" evidence="3">
    <location>
        <begin position="542"/>
        <end position="551"/>
    </location>
</feature>
<feature type="disulfide bond" evidence="3">
    <location>
        <begin position="697"/>
        <end position="706"/>
    </location>
</feature>
<keyword evidence="2 3" id="KW-1015">Disulfide bond</keyword>
<keyword evidence="1" id="KW-0732">Signal</keyword>
<dbReference type="GO" id="GO:0009986">
    <property type="term" value="C:cell surface"/>
    <property type="evidence" value="ECO:0007669"/>
    <property type="project" value="TreeGrafter"/>
</dbReference>
<dbReference type="GeneID" id="68099646"/>
<accession>A0AA88H4L7</accession>
<feature type="domain" description="EGF-like" evidence="5">
    <location>
        <begin position="591"/>
        <end position="630"/>
    </location>
</feature>
<proteinExistence type="predicted"/>
<feature type="domain" description="EGF-like" evidence="5">
    <location>
        <begin position="512"/>
        <end position="552"/>
    </location>
</feature>
<dbReference type="Pfam" id="PF07974">
    <property type="entry name" value="EGF_2"/>
    <property type="match status" value="2"/>
</dbReference>
<keyword evidence="4" id="KW-1133">Transmembrane helix</keyword>